<accession>A0A2J6SG79</accession>
<evidence type="ECO:0000256" key="1">
    <source>
        <dbReference type="ARBA" id="ARBA00022723"/>
    </source>
</evidence>
<dbReference type="PANTHER" id="PTHR24409:SF295">
    <property type="entry name" value="AZ2-RELATED"/>
    <property type="match status" value="1"/>
</dbReference>
<dbReference type="EMBL" id="KZ613919">
    <property type="protein sequence ID" value="PMD49754.1"/>
    <property type="molecule type" value="Genomic_DNA"/>
</dbReference>
<feature type="region of interest" description="Disordered" evidence="6">
    <location>
        <begin position="246"/>
        <end position="267"/>
    </location>
</feature>
<evidence type="ECO:0000313" key="9">
    <source>
        <dbReference type="Proteomes" id="UP000235371"/>
    </source>
</evidence>
<evidence type="ECO:0000256" key="3">
    <source>
        <dbReference type="ARBA" id="ARBA00022771"/>
    </source>
</evidence>
<dbReference type="InterPro" id="IPR036236">
    <property type="entry name" value="Znf_C2H2_sf"/>
</dbReference>
<name>A0A2J6SG79_9HELO</name>
<feature type="domain" description="C2H2-type" evidence="7">
    <location>
        <begin position="160"/>
        <end position="189"/>
    </location>
</feature>
<evidence type="ECO:0000256" key="2">
    <source>
        <dbReference type="ARBA" id="ARBA00022737"/>
    </source>
</evidence>
<dbReference type="GO" id="GO:0005634">
    <property type="term" value="C:nucleus"/>
    <property type="evidence" value="ECO:0007669"/>
    <property type="project" value="TreeGrafter"/>
</dbReference>
<proteinExistence type="predicted"/>
<dbReference type="STRING" id="1095630.A0A2J6SG79"/>
<dbReference type="GeneID" id="36595723"/>
<keyword evidence="9" id="KW-1185">Reference proteome</keyword>
<dbReference type="GO" id="GO:0000981">
    <property type="term" value="F:DNA-binding transcription factor activity, RNA polymerase II-specific"/>
    <property type="evidence" value="ECO:0007669"/>
    <property type="project" value="TreeGrafter"/>
</dbReference>
<dbReference type="PROSITE" id="PS50157">
    <property type="entry name" value="ZINC_FINGER_C2H2_2"/>
    <property type="match status" value="1"/>
</dbReference>
<dbReference type="PANTHER" id="PTHR24409">
    <property type="entry name" value="ZINC FINGER PROTEIN 142"/>
    <property type="match status" value="1"/>
</dbReference>
<keyword evidence="1" id="KW-0479">Metal-binding</keyword>
<protein>
    <recommendedName>
        <fullName evidence="7">C2H2-type domain-containing protein</fullName>
    </recommendedName>
</protein>
<dbReference type="PROSITE" id="PS00028">
    <property type="entry name" value="ZINC_FINGER_C2H2_1"/>
    <property type="match status" value="1"/>
</dbReference>
<dbReference type="InterPro" id="IPR013087">
    <property type="entry name" value="Znf_C2H2_type"/>
</dbReference>
<dbReference type="GO" id="GO:0008270">
    <property type="term" value="F:zinc ion binding"/>
    <property type="evidence" value="ECO:0007669"/>
    <property type="project" value="UniProtKB-KW"/>
</dbReference>
<dbReference type="AlphaFoldDB" id="A0A2J6SG79"/>
<evidence type="ECO:0000256" key="4">
    <source>
        <dbReference type="ARBA" id="ARBA00022833"/>
    </source>
</evidence>
<evidence type="ECO:0000259" key="7">
    <source>
        <dbReference type="PROSITE" id="PS50157"/>
    </source>
</evidence>
<dbReference type="OrthoDB" id="2687452at2759"/>
<dbReference type="GO" id="GO:0000977">
    <property type="term" value="F:RNA polymerase II transcription regulatory region sequence-specific DNA binding"/>
    <property type="evidence" value="ECO:0007669"/>
    <property type="project" value="TreeGrafter"/>
</dbReference>
<evidence type="ECO:0000256" key="5">
    <source>
        <dbReference type="PROSITE-ProRule" id="PRU00042"/>
    </source>
</evidence>
<dbReference type="Proteomes" id="UP000235371">
    <property type="component" value="Unassembled WGS sequence"/>
</dbReference>
<evidence type="ECO:0000313" key="8">
    <source>
        <dbReference type="EMBL" id="PMD49754.1"/>
    </source>
</evidence>
<dbReference type="Gene3D" id="3.30.160.60">
    <property type="entry name" value="Classic Zinc Finger"/>
    <property type="match status" value="2"/>
</dbReference>
<dbReference type="SMART" id="SM00355">
    <property type="entry name" value="ZnF_C2H2"/>
    <property type="match status" value="4"/>
</dbReference>
<keyword evidence="3 5" id="KW-0863">Zinc-finger</keyword>
<keyword evidence="4" id="KW-0862">Zinc</keyword>
<dbReference type="SUPFAM" id="SSF57667">
    <property type="entry name" value="beta-beta-alpha zinc fingers"/>
    <property type="match status" value="1"/>
</dbReference>
<reference evidence="8 9" key="1">
    <citation type="submission" date="2016-04" db="EMBL/GenBank/DDBJ databases">
        <title>A degradative enzymes factory behind the ericoid mycorrhizal symbiosis.</title>
        <authorList>
            <consortium name="DOE Joint Genome Institute"/>
            <person name="Martino E."/>
            <person name="Morin E."/>
            <person name="Grelet G."/>
            <person name="Kuo A."/>
            <person name="Kohler A."/>
            <person name="Daghino S."/>
            <person name="Barry K."/>
            <person name="Choi C."/>
            <person name="Cichocki N."/>
            <person name="Clum A."/>
            <person name="Copeland A."/>
            <person name="Hainaut M."/>
            <person name="Haridas S."/>
            <person name="Labutti K."/>
            <person name="Lindquist E."/>
            <person name="Lipzen A."/>
            <person name="Khouja H.-R."/>
            <person name="Murat C."/>
            <person name="Ohm R."/>
            <person name="Olson A."/>
            <person name="Spatafora J."/>
            <person name="Veneault-Fourrey C."/>
            <person name="Henrissat B."/>
            <person name="Grigoriev I."/>
            <person name="Martin F."/>
            <person name="Perotto S."/>
        </authorList>
    </citation>
    <scope>NUCLEOTIDE SEQUENCE [LARGE SCALE GENOMIC DNA]</scope>
    <source>
        <strain evidence="8 9">E</strain>
    </source>
</reference>
<dbReference type="RefSeq" id="XP_024726658.1">
    <property type="nucleotide sequence ID" value="XM_024887647.1"/>
</dbReference>
<evidence type="ECO:0000256" key="6">
    <source>
        <dbReference type="SAM" id="MobiDB-lite"/>
    </source>
</evidence>
<sequence>MSDLDPRSSFVARDWQYSVLPITAPFDAQIESRDLAWAATAAISDPYSAWGGLANSLSGMSGTGNENFTGITTPFIPQGGFQSWTTQQALGVEAWKPIFYPHCVPPLDPNPVSSFDSISHNHEHWVGQISVQPLSNLPAQPNGGEISTNVHGIHQTGQGIYCQQCDSQFSNRALLECHAKETQHSPYRCRCGKTFSRLDVLHRHIQTFQREVSYPCPHCKKRRGPRAFVRLDHLTQHLRGYHNMESVDESEAAHSQQSPRKRKATFSCPHETCSHPRGMASLPDEPAMNRTFLTRGEFTKHLREVHDESLFPCVEIGCCRIGSRGFFRKKDLLNHVKEHHTDAEFQPSAI</sequence>
<organism evidence="8 9">
    <name type="scientific">Hyaloscypha bicolor E</name>
    <dbReference type="NCBI Taxonomy" id="1095630"/>
    <lineage>
        <taxon>Eukaryota</taxon>
        <taxon>Fungi</taxon>
        <taxon>Dikarya</taxon>
        <taxon>Ascomycota</taxon>
        <taxon>Pezizomycotina</taxon>
        <taxon>Leotiomycetes</taxon>
        <taxon>Helotiales</taxon>
        <taxon>Hyaloscyphaceae</taxon>
        <taxon>Hyaloscypha</taxon>
        <taxon>Hyaloscypha bicolor</taxon>
    </lineage>
</organism>
<keyword evidence="2" id="KW-0677">Repeat</keyword>
<gene>
    <name evidence="8" type="ORF">K444DRAFT_670607</name>
</gene>
<dbReference type="InParanoid" id="A0A2J6SG79"/>